<proteinExistence type="inferred from homology"/>
<dbReference type="InterPro" id="IPR003658">
    <property type="entry name" value="Anti-sigma_ant"/>
</dbReference>
<organism evidence="5 6">
    <name type="scientific">Alcaligenes xylosoxydans xylosoxydans</name>
    <name type="common">Achromobacter xylosoxidans</name>
    <dbReference type="NCBI Taxonomy" id="85698"/>
    <lineage>
        <taxon>Bacteria</taxon>
        <taxon>Pseudomonadati</taxon>
        <taxon>Pseudomonadota</taxon>
        <taxon>Betaproteobacteria</taxon>
        <taxon>Burkholderiales</taxon>
        <taxon>Alcaligenaceae</taxon>
        <taxon>Achromobacter</taxon>
    </lineage>
</organism>
<reference evidence="4" key="2">
    <citation type="submission" date="2022-12" db="EMBL/GenBank/DDBJ databases">
        <authorList>
            <person name="Voronina O.L."/>
            <person name="Kunda M.S."/>
            <person name="Ryzhova N."/>
            <person name="Aksenova E.I."/>
        </authorList>
    </citation>
    <scope>NUCLEOTIDE SEQUENCE</scope>
    <source>
        <strain evidence="4">SCCH136:Ach223948</strain>
    </source>
</reference>
<dbReference type="PANTHER" id="PTHR33495">
    <property type="entry name" value="ANTI-SIGMA FACTOR ANTAGONIST TM_1081-RELATED-RELATED"/>
    <property type="match status" value="1"/>
</dbReference>
<dbReference type="PROSITE" id="PS50801">
    <property type="entry name" value="STAS"/>
    <property type="match status" value="1"/>
</dbReference>
<accession>A0A0M7PKL5</accession>
<evidence type="ECO:0000313" key="5">
    <source>
        <dbReference type="EMBL" id="OMG76735.1"/>
    </source>
</evidence>
<comment type="similarity">
    <text evidence="1 2">Belongs to the anti-sigma-factor antagonist family.</text>
</comment>
<dbReference type="EMBL" id="JAPZVI010000011">
    <property type="protein sequence ID" value="MCZ8402908.1"/>
    <property type="molecule type" value="Genomic_DNA"/>
</dbReference>
<dbReference type="GeneID" id="75274397"/>
<dbReference type="CDD" id="cd07043">
    <property type="entry name" value="STAS_anti-anti-sigma_factors"/>
    <property type="match status" value="1"/>
</dbReference>
<accession>A0A0D6FWF8</accession>
<reference evidence="5 6" key="1">
    <citation type="submission" date="2016-09" db="EMBL/GenBank/DDBJ databases">
        <title>Phylogenomics of Achromobacter.</title>
        <authorList>
            <person name="Jeukens J."/>
            <person name="Freschi L."/>
            <person name="Vincent A.T."/>
            <person name="Emond-Rheault J.-G."/>
            <person name="Kukavica-Ibrulj I."/>
            <person name="Charette S.J."/>
            <person name="Levesque R.C."/>
        </authorList>
    </citation>
    <scope>NUCLEOTIDE SEQUENCE [LARGE SCALE GENOMIC DNA]</scope>
    <source>
        <strain evidence="5 6">AUS488</strain>
    </source>
</reference>
<dbReference type="Proteomes" id="UP001141992">
    <property type="component" value="Unassembled WGS sequence"/>
</dbReference>
<dbReference type="Pfam" id="PF01740">
    <property type="entry name" value="STAS"/>
    <property type="match status" value="1"/>
</dbReference>
<evidence type="ECO:0000259" key="3">
    <source>
        <dbReference type="PROSITE" id="PS50801"/>
    </source>
</evidence>
<feature type="domain" description="STAS" evidence="3">
    <location>
        <begin position="1"/>
        <end position="110"/>
    </location>
</feature>
<evidence type="ECO:0000256" key="2">
    <source>
        <dbReference type="RuleBase" id="RU003749"/>
    </source>
</evidence>
<gene>
    <name evidence="5" type="ORF">BIZ92_16885</name>
    <name evidence="4" type="ORF">O9570_15755</name>
</gene>
<dbReference type="Gene3D" id="3.30.750.24">
    <property type="entry name" value="STAS domain"/>
    <property type="match status" value="1"/>
</dbReference>
<evidence type="ECO:0000256" key="1">
    <source>
        <dbReference type="ARBA" id="ARBA00009013"/>
    </source>
</evidence>
<dbReference type="RefSeq" id="WP_006388680.1">
    <property type="nucleotide sequence ID" value="NZ_AP028040.1"/>
</dbReference>
<dbReference type="AlphaFoldDB" id="A0A0D6FWF8"/>
<dbReference type="eggNOG" id="COG1366">
    <property type="taxonomic scope" value="Bacteria"/>
</dbReference>
<name>A0A0D6FWF8_ALCXX</name>
<dbReference type="PATRIC" id="fig|85698.19.peg.5467"/>
<dbReference type="InterPro" id="IPR036513">
    <property type="entry name" value="STAS_dom_sf"/>
</dbReference>
<dbReference type="Proteomes" id="UP000187251">
    <property type="component" value="Unassembled WGS sequence"/>
</dbReference>
<dbReference type="NCBIfam" id="TIGR00377">
    <property type="entry name" value="ant_ant_sig"/>
    <property type="match status" value="1"/>
</dbReference>
<evidence type="ECO:0000313" key="4">
    <source>
        <dbReference type="EMBL" id="MCZ8402908.1"/>
    </source>
</evidence>
<protein>
    <recommendedName>
        <fullName evidence="2">Anti-sigma factor antagonist</fullName>
    </recommendedName>
</protein>
<dbReference type="KEGG" id="axx:ERS451415_00706"/>
<sequence length="111" mass="11810">MNLAIEKVGEVLVVSPEGQINSGNAAGIEADLLSHVEKGEHRFVLDMSNLNYISSAGLRVVLVLAKRLKQSAGALALCAMQPHVREVFDISGFLAILTVVDTRQEAVAKVG</sequence>
<evidence type="ECO:0000313" key="6">
    <source>
        <dbReference type="Proteomes" id="UP000187251"/>
    </source>
</evidence>
<dbReference type="InterPro" id="IPR002645">
    <property type="entry name" value="STAS_dom"/>
</dbReference>
<dbReference type="GO" id="GO:0043856">
    <property type="term" value="F:anti-sigma factor antagonist activity"/>
    <property type="evidence" value="ECO:0007669"/>
    <property type="project" value="InterPro"/>
</dbReference>
<dbReference type="OrthoDB" id="280847at2"/>
<dbReference type="EMBL" id="MJMN01000063">
    <property type="protein sequence ID" value="OMG76735.1"/>
    <property type="molecule type" value="Genomic_DNA"/>
</dbReference>
<dbReference type="SUPFAM" id="SSF52091">
    <property type="entry name" value="SpoIIaa-like"/>
    <property type="match status" value="1"/>
</dbReference>
<comment type="caution">
    <text evidence="5">The sequence shown here is derived from an EMBL/GenBank/DDBJ whole genome shotgun (WGS) entry which is preliminary data.</text>
</comment>